<dbReference type="RefSeq" id="WP_055423669.1">
    <property type="nucleotide sequence ID" value="NZ_CYHH01000007.1"/>
</dbReference>
<proteinExistence type="inferred from homology"/>
<dbReference type="PANTHER" id="PTHR10192:SF5">
    <property type="entry name" value="GEPHYRIN"/>
    <property type="match status" value="1"/>
</dbReference>
<dbReference type="EC" id="2.10.1.1" evidence="11"/>
<evidence type="ECO:0000256" key="10">
    <source>
        <dbReference type="ARBA" id="ARBA00047317"/>
    </source>
</evidence>
<sequence>MAQSLMSFEEGLSRLLTAAEPVLEEELIETLEAERRVLSETLYSPIALPRQDTAAMDGYAVRCADVAHLGARLPVRQRIPAGSVGVPLEPGSAARIFTGAPLPEGADAVVMQERVEVEGDEVIFHHVPYPWESVRRAGSEIALGSEILTAGTRLSPQALALAAAVGYATLPVRRRVRVALFSTGDELVMPGQPLGPGQIYNSNRYLLRALLKELGCLVEDHGVVPDRFEETRAALRRAADGADVVLTSGGVSVGEEDHVVAAVRQEGRLDLWKLAIKPGKPLAYGRLGAAHFLGLPGNPVSAFVTFVLFVRPFLLRLQGVREVLDPPLWVEAGFTRPKADPRREFLRARLDVRGRAVLHPDQGSAMLASLVWADGLVEVPPATPIREGDLVRYRPFARLLG</sequence>
<dbReference type="NCBIfam" id="NF045515">
    <property type="entry name" value="Glp_gephyrin"/>
    <property type="match status" value="1"/>
</dbReference>
<dbReference type="GO" id="GO:0006777">
    <property type="term" value="P:Mo-molybdopterin cofactor biosynthetic process"/>
    <property type="evidence" value="ECO:0007669"/>
    <property type="project" value="UniProtKB-UniRule"/>
</dbReference>
<dbReference type="Pfam" id="PF03453">
    <property type="entry name" value="MoeA_N"/>
    <property type="match status" value="1"/>
</dbReference>
<dbReference type="InterPro" id="IPR038987">
    <property type="entry name" value="MoeA-like"/>
</dbReference>
<dbReference type="CDD" id="cd00887">
    <property type="entry name" value="MoeA"/>
    <property type="match status" value="1"/>
</dbReference>
<dbReference type="Gene3D" id="3.40.980.10">
    <property type="entry name" value="MoaB/Mog-like domain"/>
    <property type="match status" value="1"/>
</dbReference>
<evidence type="ECO:0000256" key="11">
    <source>
        <dbReference type="RuleBase" id="RU365090"/>
    </source>
</evidence>
<dbReference type="Gene3D" id="2.170.190.11">
    <property type="entry name" value="Molybdopterin biosynthesis moea protein, domain 3"/>
    <property type="match status" value="1"/>
</dbReference>
<evidence type="ECO:0000256" key="3">
    <source>
        <dbReference type="ARBA" id="ARBA00005046"/>
    </source>
</evidence>
<evidence type="ECO:0000256" key="8">
    <source>
        <dbReference type="ARBA" id="ARBA00022842"/>
    </source>
</evidence>
<evidence type="ECO:0000313" key="13">
    <source>
        <dbReference type="EMBL" id="CUB07380.1"/>
    </source>
</evidence>
<evidence type="ECO:0000256" key="9">
    <source>
        <dbReference type="ARBA" id="ARBA00023150"/>
    </source>
</evidence>
<comment type="pathway">
    <text evidence="3 11">Cofactor biosynthesis; molybdopterin biosynthesis.</text>
</comment>
<organism evidence="13 14">
    <name type="scientific">Tepidiphilus thermophilus</name>
    <dbReference type="NCBI Taxonomy" id="876478"/>
    <lineage>
        <taxon>Bacteria</taxon>
        <taxon>Pseudomonadati</taxon>
        <taxon>Pseudomonadota</taxon>
        <taxon>Hydrogenophilia</taxon>
        <taxon>Hydrogenophilales</taxon>
        <taxon>Hydrogenophilaceae</taxon>
        <taxon>Tepidiphilus</taxon>
    </lineage>
</organism>
<evidence type="ECO:0000256" key="7">
    <source>
        <dbReference type="ARBA" id="ARBA00022723"/>
    </source>
</evidence>
<dbReference type="SUPFAM" id="SSF63882">
    <property type="entry name" value="MoeA N-terminal region -like"/>
    <property type="match status" value="1"/>
</dbReference>
<keyword evidence="9 11" id="KW-0501">Molybdenum cofactor biosynthesis</keyword>
<dbReference type="Proteomes" id="UP000182108">
    <property type="component" value="Unassembled WGS sequence"/>
</dbReference>
<keyword evidence="14" id="KW-1185">Reference proteome</keyword>
<gene>
    <name evidence="13" type="ORF">Ga0061068_10719</name>
</gene>
<dbReference type="SUPFAM" id="SSF63867">
    <property type="entry name" value="MoeA C-terminal domain-like"/>
    <property type="match status" value="1"/>
</dbReference>
<dbReference type="GO" id="GO:0061599">
    <property type="term" value="F:molybdopterin molybdotransferase activity"/>
    <property type="evidence" value="ECO:0007669"/>
    <property type="project" value="UniProtKB-UniRule"/>
</dbReference>
<dbReference type="SMART" id="SM00852">
    <property type="entry name" value="MoCF_biosynth"/>
    <property type="match status" value="1"/>
</dbReference>
<dbReference type="AlphaFoldDB" id="A0A0K6IW77"/>
<dbReference type="SUPFAM" id="SSF53218">
    <property type="entry name" value="Molybdenum cofactor biosynthesis proteins"/>
    <property type="match status" value="1"/>
</dbReference>
<dbReference type="InterPro" id="IPR005111">
    <property type="entry name" value="MoeA_C_domain_IV"/>
</dbReference>
<dbReference type="InterPro" id="IPR036688">
    <property type="entry name" value="MoeA_C_domain_IV_sf"/>
</dbReference>
<dbReference type="InterPro" id="IPR036135">
    <property type="entry name" value="MoeA_linker/N_sf"/>
</dbReference>
<evidence type="ECO:0000259" key="12">
    <source>
        <dbReference type="SMART" id="SM00852"/>
    </source>
</evidence>
<comment type="similarity">
    <text evidence="4 11">Belongs to the MoeA family.</text>
</comment>
<dbReference type="Gene3D" id="3.90.105.10">
    <property type="entry name" value="Molybdopterin biosynthesis moea protein, domain 2"/>
    <property type="match status" value="1"/>
</dbReference>
<dbReference type="Gene3D" id="2.40.340.10">
    <property type="entry name" value="MoeA, C-terminal, domain IV"/>
    <property type="match status" value="1"/>
</dbReference>
<dbReference type="FunFam" id="3.40.980.10:FF:000004">
    <property type="entry name" value="Molybdopterin molybdenumtransferase"/>
    <property type="match status" value="1"/>
</dbReference>
<protein>
    <recommendedName>
        <fullName evidence="11">Molybdopterin molybdenumtransferase</fullName>
        <ecNumber evidence="11">2.10.1.1</ecNumber>
    </recommendedName>
</protein>
<dbReference type="Pfam" id="PF00994">
    <property type="entry name" value="MoCF_biosynth"/>
    <property type="match status" value="1"/>
</dbReference>
<name>A0A0K6IW77_9PROT</name>
<comment type="cofactor">
    <cofactor evidence="1 11">
        <name>Mg(2+)</name>
        <dbReference type="ChEBI" id="CHEBI:18420"/>
    </cofactor>
</comment>
<dbReference type="InterPro" id="IPR005110">
    <property type="entry name" value="MoeA_linker/N"/>
</dbReference>
<dbReference type="UniPathway" id="UPA00344"/>
<reference evidence="14" key="1">
    <citation type="submission" date="2015-08" db="EMBL/GenBank/DDBJ databases">
        <authorList>
            <person name="Babu N.S."/>
            <person name="Beckwith C.J."/>
            <person name="Beseler K.G."/>
            <person name="Brison A."/>
            <person name="Carone J.V."/>
            <person name="Caskin T.P."/>
            <person name="Diamond M."/>
            <person name="Durham M.E."/>
            <person name="Foxe J.M."/>
            <person name="Go M."/>
            <person name="Henderson B.A."/>
            <person name="Jones I.B."/>
            <person name="McGettigan J.A."/>
            <person name="Micheletti S.J."/>
            <person name="Nasrallah M.E."/>
            <person name="Ortiz D."/>
            <person name="Piller C.R."/>
            <person name="Privatt S.R."/>
            <person name="Schneider S.L."/>
            <person name="Sharp S."/>
            <person name="Smith T.C."/>
            <person name="Stanton J.D."/>
            <person name="Ullery H.E."/>
            <person name="Wilson R.J."/>
            <person name="Serrano M.G."/>
            <person name="Buck G."/>
            <person name="Lee V."/>
            <person name="Wang Y."/>
            <person name="Carvalho R."/>
            <person name="Voegtly L."/>
            <person name="Shi R."/>
            <person name="Duckworth R."/>
            <person name="Johnson A."/>
            <person name="Loviza R."/>
            <person name="Walstead R."/>
            <person name="Shah Z."/>
            <person name="Kiflezghi M."/>
            <person name="Wade K."/>
            <person name="Ball S.L."/>
            <person name="Bradley K.W."/>
            <person name="Asai D.J."/>
            <person name="Bowman C.A."/>
            <person name="Russell D.A."/>
            <person name="Pope W.H."/>
            <person name="Jacobs-Sera D."/>
            <person name="Hendrix R.W."/>
            <person name="Hatfull G.F."/>
        </authorList>
    </citation>
    <scope>NUCLEOTIDE SEQUENCE [LARGE SCALE GENOMIC DNA]</scope>
    <source>
        <strain evidence="14">JCM 19170</strain>
    </source>
</reference>
<feature type="domain" description="MoaB/Mog" evidence="12">
    <location>
        <begin position="179"/>
        <end position="316"/>
    </location>
</feature>
<dbReference type="GO" id="GO:0005829">
    <property type="term" value="C:cytosol"/>
    <property type="evidence" value="ECO:0007669"/>
    <property type="project" value="TreeGrafter"/>
</dbReference>
<comment type="catalytic activity">
    <reaction evidence="10">
        <text>adenylyl-molybdopterin + molybdate = Mo-molybdopterin + AMP + H(+)</text>
        <dbReference type="Rhea" id="RHEA:35047"/>
        <dbReference type="ChEBI" id="CHEBI:15378"/>
        <dbReference type="ChEBI" id="CHEBI:36264"/>
        <dbReference type="ChEBI" id="CHEBI:62727"/>
        <dbReference type="ChEBI" id="CHEBI:71302"/>
        <dbReference type="ChEBI" id="CHEBI:456215"/>
        <dbReference type="EC" id="2.10.1.1"/>
    </reaction>
</comment>
<dbReference type="InterPro" id="IPR036425">
    <property type="entry name" value="MoaB/Mog-like_dom_sf"/>
</dbReference>
<dbReference type="OrthoDB" id="9804758at2"/>
<keyword evidence="8 11" id="KW-0460">Magnesium</keyword>
<keyword evidence="6 11" id="KW-0808">Transferase</keyword>
<evidence type="ECO:0000256" key="4">
    <source>
        <dbReference type="ARBA" id="ARBA00010763"/>
    </source>
</evidence>
<dbReference type="EMBL" id="CYHH01000007">
    <property type="protein sequence ID" value="CUB07380.1"/>
    <property type="molecule type" value="Genomic_DNA"/>
</dbReference>
<evidence type="ECO:0000256" key="6">
    <source>
        <dbReference type="ARBA" id="ARBA00022679"/>
    </source>
</evidence>
<evidence type="ECO:0000256" key="2">
    <source>
        <dbReference type="ARBA" id="ARBA00002901"/>
    </source>
</evidence>
<evidence type="ECO:0000313" key="14">
    <source>
        <dbReference type="Proteomes" id="UP000182108"/>
    </source>
</evidence>
<dbReference type="Pfam" id="PF03454">
    <property type="entry name" value="MoeA_C"/>
    <property type="match status" value="1"/>
</dbReference>
<accession>A0A0K6IW77</accession>
<evidence type="ECO:0000256" key="1">
    <source>
        <dbReference type="ARBA" id="ARBA00001946"/>
    </source>
</evidence>
<dbReference type="PANTHER" id="PTHR10192">
    <property type="entry name" value="MOLYBDOPTERIN BIOSYNTHESIS PROTEIN"/>
    <property type="match status" value="1"/>
</dbReference>
<keyword evidence="7 11" id="KW-0479">Metal-binding</keyword>
<dbReference type="GO" id="GO:0046872">
    <property type="term" value="F:metal ion binding"/>
    <property type="evidence" value="ECO:0007669"/>
    <property type="project" value="UniProtKB-UniRule"/>
</dbReference>
<keyword evidence="5 11" id="KW-0500">Molybdenum</keyword>
<dbReference type="NCBIfam" id="TIGR00177">
    <property type="entry name" value="molyb_syn"/>
    <property type="match status" value="1"/>
</dbReference>
<evidence type="ECO:0000256" key="5">
    <source>
        <dbReference type="ARBA" id="ARBA00022505"/>
    </source>
</evidence>
<dbReference type="InterPro" id="IPR001453">
    <property type="entry name" value="MoaB/Mog_dom"/>
</dbReference>
<comment type="function">
    <text evidence="2 11">Catalyzes the insertion of molybdate into adenylated molybdopterin with the concomitant release of AMP.</text>
</comment>